<sequence length="167" mass="17239">MSQNGWIAIIVGLLIIAAGAWWFTSQPAAAPAADNATQPSGETSTAQTGDTGVQVGVDANVNTAPVTATITYSGSAFSPSQVTIKKGGTVTWKNASSGNMWVASAQHPTHIVYSGTSRTEHCPDTAGTAFDQCVGGGDYSFTFTKTGTWGFHDHINPSAFGKVVVVE</sequence>
<comment type="caution">
    <text evidence="6">The sequence shown here is derived from an EMBL/GenBank/DDBJ whole genome shotgun (WGS) entry which is preliminary data.</text>
</comment>
<keyword evidence="4" id="KW-0812">Transmembrane</keyword>
<feature type="transmembrane region" description="Helical" evidence="4">
    <location>
        <begin position="6"/>
        <end position="23"/>
    </location>
</feature>
<dbReference type="AlphaFoldDB" id="A0A1F6DZI0"/>
<feature type="region of interest" description="Disordered" evidence="3">
    <location>
        <begin position="31"/>
        <end position="50"/>
    </location>
</feature>
<keyword evidence="1" id="KW-0479">Metal-binding</keyword>
<evidence type="ECO:0000313" key="6">
    <source>
        <dbReference type="EMBL" id="OGG66402.1"/>
    </source>
</evidence>
<proteinExistence type="predicted"/>
<gene>
    <name evidence="6" type="ORF">A3D71_04435</name>
</gene>
<keyword evidence="4" id="KW-0472">Membrane</keyword>
<dbReference type="EMBL" id="MFLK01000008">
    <property type="protein sequence ID" value="OGG66402.1"/>
    <property type="molecule type" value="Genomic_DNA"/>
</dbReference>
<evidence type="ECO:0000256" key="2">
    <source>
        <dbReference type="ARBA" id="ARBA00023008"/>
    </source>
</evidence>
<evidence type="ECO:0000256" key="3">
    <source>
        <dbReference type="SAM" id="MobiDB-lite"/>
    </source>
</evidence>
<dbReference type="Proteomes" id="UP000177652">
    <property type="component" value="Unassembled WGS sequence"/>
</dbReference>
<dbReference type="SUPFAM" id="SSF49503">
    <property type="entry name" value="Cupredoxins"/>
    <property type="match status" value="1"/>
</dbReference>
<dbReference type="InterPro" id="IPR000923">
    <property type="entry name" value="BlueCu_1"/>
</dbReference>
<dbReference type="InterPro" id="IPR008972">
    <property type="entry name" value="Cupredoxin"/>
</dbReference>
<dbReference type="GO" id="GO:0009055">
    <property type="term" value="F:electron transfer activity"/>
    <property type="evidence" value="ECO:0007669"/>
    <property type="project" value="InterPro"/>
</dbReference>
<reference evidence="6 7" key="1">
    <citation type="journal article" date="2016" name="Nat. Commun.">
        <title>Thousands of microbial genomes shed light on interconnected biogeochemical processes in an aquifer system.</title>
        <authorList>
            <person name="Anantharaman K."/>
            <person name="Brown C.T."/>
            <person name="Hug L.A."/>
            <person name="Sharon I."/>
            <person name="Castelle C.J."/>
            <person name="Probst A.J."/>
            <person name="Thomas B.C."/>
            <person name="Singh A."/>
            <person name="Wilkins M.J."/>
            <person name="Karaoz U."/>
            <person name="Brodie E.L."/>
            <person name="Williams K.H."/>
            <person name="Hubbard S.S."/>
            <person name="Banfield J.F."/>
        </authorList>
    </citation>
    <scope>NUCLEOTIDE SEQUENCE [LARGE SCALE GENOMIC DNA]</scope>
</reference>
<keyword evidence="2" id="KW-0186">Copper</keyword>
<evidence type="ECO:0000259" key="5">
    <source>
        <dbReference type="Pfam" id="PF00127"/>
    </source>
</evidence>
<keyword evidence="4" id="KW-1133">Transmembrane helix</keyword>
<feature type="compositionally biased region" description="Polar residues" evidence="3">
    <location>
        <begin position="35"/>
        <end position="50"/>
    </location>
</feature>
<feature type="domain" description="Blue (type 1) copper" evidence="5">
    <location>
        <begin position="75"/>
        <end position="152"/>
    </location>
</feature>
<dbReference type="STRING" id="1798497.A3D71_04435"/>
<evidence type="ECO:0000256" key="1">
    <source>
        <dbReference type="ARBA" id="ARBA00022723"/>
    </source>
</evidence>
<dbReference type="Pfam" id="PF00127">
    <property type="entry name" value="Copper-bind"/>
    <property type="match status" value="1"/>
</dbReference>
<protein>
    <recommendedName>
        <fullName evidence="5">Blue (type 1) copper domain-containing protein</fullName>
    </recommendedName>
</protein>
<accession>A0A1F6DZI0</accession>
<evidence type="ECO:0000313" key="7">
    <source>
        <dbReference type="Proteomes" id="UP000177652"/>
    </source>
</evidence>
<name>A0A1F6DZI0_9BACT</name>
<dbReference type="Gene3D" id="2.60.40.420">
    <property type="entry name" value="Cupredoxins - blue copper proteins"/>
    <property type="match status" value="1"/>
</dbReference>
<evidence type="ECO:0000256" key="4">
    <source>
        <dbReference type="SAM" id="Phobius"/>
    </source>
</evidence>
<dbReference type="GO" id="GO:0005507">
    <property type="term" value="F:copper ion binding"/>
    <property type="evidence" value="ECO:0007669"/>
    <property type="project" value="InterPro"/>
</dbReference>
<organism evidence="6 7">
    <name type="scientific">Candidatus Kaiserbacteria bacterium RIFCSPHIGHO2_02_FULL_55_20</name>
    <dbReference type="NCBI Taxonomy" id="1798497"/>
    <lineage>
        <taxon>Bacteria</taxon>
        <taxon>Candidatus Kaiseribacteriota</taxon>
    </lineage>
</organism>